<dbReference type="InterPro" id="IPR001307">
    <property type="entry name" value="Thiosulphate_STrfase_CS"/>
</dbReference>
<dbReference type="PANTHER" id="PTHR43855:SF1">
    <property type="entry name" value="THIOSULFATE SULFURTRANSFERASE"/>
    <property type="match status" value="1"/>
</dbReference>
<dbReference type="InterPro" id="IPR001763">
    <property type="entry name" value="Rhodanese-like_dom"/>
</dbReference>
<dbReference type="SMART" id="SM00450">
    <property type="entry name" value="RHOD"/>
    <property type="match status" value="2"/>
</dbReference>
<evidence type="ECO:0000259" key="4">
    <source>
        <dbReference type="PROSITE" id="PS50206"/>
    </source>
</evidence>
<dbReference type="InterPro" id="IPR051126">
    <property type="entry name" value="Thiosulfate_sulfurtransferase"/>
</dbReference>
<dbReference type="EMBL" id="CP012502">
    <property type="protein sequence ID" value="AOM81456.1"/>
    <property type="molecule type" value="Genomic_DNA"/>
</dbReference>
<keyword evidence="1" id="KW-0677">Repeat</keyword>
<dbReference type="STRING" id="632773.BBEV_0060"/>
<dbReference type="Gene3D" id="3.40.250.10">
    <property type="entry name" value="Rhodanese-like domain"/>
    <property type="match status" value="2"/>
</dbReference>
<feature type="domain" description="Rhodanese" evidence="4">
    <location>
        <begin position="203"/>
        <end position="316"/>
    </location>
</feature>
<evidence type="ECO:0000313" key="6">
    <source>
        <dbReference type="Proteomes" id="UP000094463"/>
    </source>
</evidence>
<dbReference type="PROSITE" id="PS00683">
    <property type="entry name" value="RHODANESE_2"/>
    <property type="match status" value="1"/>
</dbReference>
<accession>A0A1D7QR44</accession>
<protein>
    <recommendedName>
        <fullName evidence="3">Sulfurtransferase</fullName>
    </recommendedName>
</protein>
<dbReference type="SUPFAM" id="SSF52821">
    <property type="entry name" value="Rhodanese/Cell cycle control phosphatase"/>
    <property type="match status" value="2"/>
</dbReference>
<dbReference type="PROSITE" id="PS50206">
    <property type="entry name" value="RHODANESE_3"/>
    <property type="match status" value="2"/>
</dbReference>
<keyword evidence="6" id="KW-1185">Reference proteome</keyword>
<name>A0A1D7QR44_9BACI</name>
<dbReference type="GO" id="GO:0004792">
    <property type="term" value="F:thiosulfate-cyanide sulfurtransferase activity"/>
    <property type="evidence" value="ECO:0007669"/>
    <property type="project" value="UniProtKB-EC"/>
</dbReference>
<organism evidence="5 6">
    <name type="scientific">Salisediminibacterium beveridgei</name>
    <dbReference type="NCBI Taxonomy" id="632773"/>
    <lineage>
        <taxon>Bacteria</taxon>
        <taxon>Bacillati</taxon>
        <taxon>Bacillota</taxon>
        <taxon>Bacilli</taxon>
        <taxon>Bacillales</taxon>
        <taxon>Bacillaceae</taxon>
        <taxon>Salisediminibacterium</taxon>
    </lineage>
</organism>
<proteinExistence type="predicted"/>
<dbReference type="InterPro" id="IPR036873">
    <property type="entry name" value="Rhodanese-like_dom_sf"/>
</dbReference>
<dbReference type="RefSeq" id="WP_069363631.1">
    <property type="nucleotide sequence ID" value="NZ_CP012502.1"/>
</dbReference>
<keyword evidence="3 5" id="KW-0808">Transferase</keyword>
<dbReference type="Pfam" id="PF00581">
    <property type="entry name" value="Rhodanese"/>
    <property type="match status" value="2"/>
</dbReference>
<dbReference type="PATRIC" id="fig|632773.3.peg.58"/>
<feature type="domain" description="Rhodanese" evidence="4">
    <location>
        <begin position="77"/>
        <end position="170"/>
    </location>
</feature>
<dbReference type="KEGG" id="bbev:BBEV_0060"/>
<reference evidence="5 6" key="1">
    <citation type="submission" date="2015-08" db="EMBL/GenBank/DDBJ databases">
        <title>The complete genome sequence of Bacillus beveridgei MLTeJB.</title>
        <authorList>
            <person name="Hanson T.E."/>
            <person name="Mesa C."/>
            <person name="Basesman S.M."/>
            <person name="Oremland R.S."/>
        </authorList>
    </citation>
    <scope>NUCLEOTIDE SEQUENCE [LARGE SCALE GENOMIC DNA]</scope>
    <source>
        <strain evidence="5 6">MLTeJB</strain>
    </source>
</reference>
<sequence>MSKKWMITGFSTLAVAIIAVVVYFSVTGIEAQEVDMDEQQEKIAEYANPEVFMTASELKELMESDEDVVVIGSMSERGGAIPGSFEIWRPDYSGTDLYPYDGMANEKEEVEALLGSFGVTPETTVVTYAANAQHDSARVFWQLKMLGHDDVRFLDGGINAWIGQGYDTGNAMEPGDREATEYEAPDYNEAAFNAGLDDVIGAVDGEGILIDTRGGDEEDGSTTLAGAFGPGKIAGAEYINWTEAVAEDGTAVSLSDLEALYGDMIESGETLIPYCQSGVRSSYTWLLLTEALGYDNALNYDGSWIEWSYEAYELDNADVIDRTENGDF</sequence>
<evidence type="ECO:0000256" key="1">
    <source>
        <dbReference type="ARBA" id="ARBA00022737"/>
    </source>
</evidence>
<dbReference type="PANTHER" id="PTHR43855">
    <property type="entry name" value="THIOSULFATE SULFURTRANSFERASE"/>
    <property type="match status" value="1"/>
</dbReference>
<comment type="catalytic activity">
    <reaction evidence="2">
        <text>thiosulfate + hydrogen cyanide = thiocyanate + sulfite + 2 H(+)</text>
        <dbReference type="Rhea" id="RHEA:16881"/>
        <dbReference type="ChEBI" id="CHEBI:15378"/>
        <dbReference type="ChEBI" id="CHEBI:17359"/>
        <dbReference type="ChEBI" id="CHEBI:18022"/>
        <dbReference type="ChEBI" id="CHEBI:18407"/>
        <dbReference type="ChEBI" id="CHEBI:33542"/>
        <dbReference type="EC" id="2.8.1.1"/>
    </reaction>
</comment>
<evidence type="ECO:0000256" key="2">
    <source>
        <dbReference type="ARBA" id="ARBA00047549"/>
    </source>
</evidence>
<dbReference type="Proteomes" id="UP000094463">
    <property type="component" value="Chromosome"/>
</dbReference>
<evidence type="ECO:0000313" key="5">
    <source>
        <dbReference type="EMBL" id="AOM81456.1"/>
    </source>
</evidence>
<dbReference type="AlphaFoldDB" id="A0A1D7QR44"/>
<dbReference type="CDD" id="cd01448">
    <property type="entry name" value="TST_Repeat_1"/>
    <property type="match status" value="1"/>
</dbReference>
<gene>
    <name evidence="5" type="primary">sseA</name>
    <name evidence="5" type="ORF">BBEV_0060</name>
</gene>
<evidence type="ECO:0000256" key="3">
    <source>
        <dbReference type="RuleBase" id="RU000507"/>
    </source>
</evidence>